<proteinExistence type="predicted"/>
<dbReference type="AlphaFoldDB" id="A0A1F5H4I7"/>
<dbReference type="EMBL" id="MFBT01000025">
    <property type="protein sequence ID" value="OGD99053.1"/>
    <property type="molecule type" value="Genomic_DNA"/>
</dbReference>
<dbReference type="Proteomes" id="UP000177039">
    <property type="component" value="Unassembled WGS sequence"/>
</dbReference>
<gene>
    <name evidence="1" type="ORF">A3B54_04695</name>
</gene>
<comment type="caution">
    <text evidence="1">The sequence shown here is derived from an EMBL/GenBank/DDBJ whole genome shotgun (WGS) entry which is preliminary data.</text>
</comment>
<sequence>MLPLTHREVDPQDFSRTGLFASGEKKVLVAPEGGNSKEELNAELERVRELSSILFKVVEEKRSKFSGRPPQEASALALKVGGGAEEINVRIPSKTPAYRPRQRIGH</sequence>
<protein>
    <submittedName>
        <fullName evidence="1">Uncharacterized protein</fullName>
    </submittedName>
</protein>
<name>A0A1F5H4I7_9BACT</name>
<accession>A0A1F5H4I7</accession>
<evidence type="ECO:0000313" key="2">
    <source>
        <dbReference type="Proteomes" id="UP000177039"/>
    </source>
</evidence>
<evidence type="ECO:0000313" key="1">
    <source>
        <dbReference type="EMBL" id="OGD99053.1"/>
    </source>
</evidence>
<organism evidence="1 2">
    <name type="scientific">Candidatus Curtissbacteria bacterium RIFCSPLOWO2_01_FULL_42_50</name>
    <dbReference type="NCBI Taxonomy" id="1797730"/>
    <lineage>
        <taxon>Bacteria</taxon>
        <taxon>Candidatus Curtissiibacteriota</taxon>
    </lineage>
</organism>
<reference evidence="1 2" key="1">
    <citation type="journal article" date="2016" name="Nat. Commun.">
        <title>Thousands of microbial genomes shed light on interconnected biogeochemical processes in an aquifer system.</title>
        <authorList>
            <person name="Anantharaman K."/>
            <person name="Brown C.T."/>
            <person name="Hug L.A."/>
            <person name="Sharon I."/>
            <person name="Castelle C.J."/>
            <person name="Probst A.J."/>
            <person name="Thomas B.C."/>
            <person name="Singh A."/>
            <person name="Wilkins M.J."/>
            <person name="Karaoz U."/>
            <person name="Brodie E.L."/>
            <person name="Williams K.H."/>
            <person name="Hubbard S.S."/>
            <person name="Banfield J.F."/>
        </authorList>
    </citation>
    <scope>NUCLEOTIDE SEQUENCE [LARGE SCALE GENOMIC DNA]</scope>
</reference>